<feature type="chain" id="PRO_5045920677" evidence="2">
    <location>
        <begin position="17"/>
        <end position="528"/>
    </location>
</feature>
<dbReference type="InterPro" id="IPR037291">
    <property type="entry name" value="DUF4139"/>
</dbReference>
<dbReference type="InterPro" id="IPR025554">
    <property type="entry name" value="DUF4140"/>
</dbReference>
<dbReference type="EMBL" id="JAVRBG010000002">
    <property type="protein sequence ID" value="MDT0293495.1"/>
    <property type="molecule type" value="Genomic_DNA"/>
</dbReference>
<proteinExistence type="predicted"/>
<protein>
    <submittedName>
        <fullName evidence="5">DUF4139 domain-containing protein</fullName>
    </submittedName>
</protein>
<evidence type="ECO:0000259" key="4">
    <source>
        <dbReference type="Pfam" id="PF13600"/>
    </source>
</evidence>
<evidence type="ECO:0000256" key="1">
    <source>
        <dbReference type="SAM" id="Coils"/>
    </source>
</evidence>
<dbReference type="Pfam" id="PF13600">
    <property type="entry name" value="DUF4140"/>
    <property type="match status" value="1"/>
</dbReference>
<dbReference type="RefSeq" id="WP_311400472.1">
    <property type="nucleotide sequence ID" value="NZ_JAVRBG010000002.1"/>
</dbReference>
<evidence type="ECO:0000313" key="6">
    <source>
        <dbReference type="Proteomes" id="UP001182991"/>
    </source>
</evidence>
<reference evidence="6" key="1">
    <citation type="submission" date="2023-07" db="EMBL/GenBank/DDBJ databases">
        <title>Isolating and identifying novel microbial strains from the Mariana Trench.</title>
        <authorList>
            <person name="Fu H."/>
        </authorList>
    </citation>
    <scope>NUCLEOTIDE SEQUENCE [LARGE SCALE GENOMIC DNA]</scope>
    <source>
        <strain evidence="6">T-y2</strain>
    </source>
</reference>
<feature type="domain" description="DUF4140" evidence="4">
    <location>
        <begin position="28"/>
        <end position="126"/>
    </location>
</feature>
<feature type="coiled-coil region" evidence="1">
    <location>
        <begin position="88"/>
        <end position="122"/>
    </location>
</feature>
<comment type="caution">
    <text evidence="5">The sequence shown here is derived from an EMBL/GenBank/DDBJ whole genome shotgun (WGS) entry which is preliminary data.</text>
</comment>
<evidence type="ECO:0000259" key="3">
    <source>
        <dbReference type="Pfam" id="PF13598"/>
    </source>
</evidence>
<keyword evidence="1" id="KW-0175">Coiled coil</keyword>
<dbReference type="NCBIfam" id="TIGR02231">
    <property type="entry name" value="mucoidy inhibitor MuiA family protein"/>
    <property type="match status" value="1"/>
</dbReference>
<sequence>MRFLILFLASSTFMFAQDLEPKLTTQKATVYVQKAQLEASSRFSLTEGRSNVVFKNLSSVIDVNSIQVKGLDGITMHGISFRQNYLENKAASVEVKNLEISLADLERSKASLEYESEGLKNALNLLLVNQKVNNEKQNLSVAQLDAYAKYYKTETKSLKTQQYDLDVEIKELRRKINQLHQSLAQSRADLKKPTGEIVLDLEASRTQTANLEITYVVNNAGWYPGYEIRTQNTEANLNFAYKAFVYQSSGQDWENVELSLSTGDPSVNGTKPTVNPIYLNFIRNNPVHNAMKNRVAGVQLEEEVIMSSDAMVKQKTPEPRMIKQEALTQVLFHLSKPYSIKSSQEAQSVLIEKFDIPATYEHFTAPLIQEKVFLTALVKDWEEYDMLPGEASVYFAGSYAGKILLDPRVTEEELAISLGVDPAVQVERKQINSKKDKSFFGNAIKLNKSYAITVRNQKKTAIKLRLVDRIPISQNAEIKIEDINQNATDYNKQTGLLTWEFSVQPNINSTKDFSYTIKYPKGKQINLN</sequence>
<name>A0ABU2KFL0_9FLAO</name>
<evidence type="ECO:0000256" key="2">
    <source>
        <dbReference type="SAM" id="SignalP"/>
    </source>
</evidence>
<dbReference type="InterPro" id="IPR011935">
    <property type="entry name" value="CHP02231"/>
</dbReference>
<dbReference type="Proteomes" id="UP001182991">
    <property type="component" value="Unassembled WGS sequence"/>
</dbReference>
<dbReference type="Pfam" id="PF13598">
    <property type="entry name" value="DUF4139"/>
    <property type="match status" value="1"/>
</dbReference>
<gene>
    <name evidence="5" type="ORF">RLT85_02485</name>
</gene>
<dbReference type="PANTHER" id="PTHR31005">
    <property type="entry name" value="DUF4139 DOMAIN-CONTAINING PROTEIN"/>
    <property type="match status" value="1"/>
</dbReference>
<feature type="domain" description="DUF4139" evidence="3">
    <location>
        <begin position="211"/>
        <end position="521"/>
    </location>
</feature>
<feature type="signal peptide" evidence="2">
    <location>
        <begin position="1"/>
        <end position="16"/>
    </location>
</feature>
<accession>A0ABU2KFL0</accession>
<keyword evidence="6" id="KW-1185">Reference proteome</keyword>
<evidence type="ECO:0000313" key="5">
    <source>
        <dbReference type="EMBL" id="MDT0293495.1"/>
    </source>
</evidence>
<organism evidence="5 6">
    <name type="scientific">Mesonia ostreae</name>
    <dbReference type="NCBI Taxonomy" id="861110"/>
    <lineage>
        <taxon>Bacteria</taxon>
        <taxon>Pseudomonadati</taxon>
        <taxon>Bacteroidota</taxon>
        <taxon>Flavobacteriia</taxon>
        <taxon>Flavobacteriales</taxon>
        <taxon>Flavobacteriaceae</taxon>
        <taxon>Mesonia</taxon>
    </lineage>
</organism>
<dbReference type="PANTHER" id="PTHR31005:SF8">
    <property type="entry name" value="DUF4139 DOMAIN-CONTAINING PROTEIN"/>
    <property type="match status" value="1"/>
</dbReference>
<keyword evidence="2" id="KW-0732">Signal</keyword>